<name>A0A392QQX3_9FABA</name>
<dbReference type="Proteomes" id="UP000265520">
    <property type="component" value="Unassembled WGS sequence"/>
</dbReference>
<organism evidence="3 4">
    <name type="scientific">Trifolium medium</name>
    <dbReference type="NCBI Taxonomy" id="97028"/>
    <lineage>
        <taxon>Eukaryota</taxon>
        <taxon>Viridiplantae</taxon>
        <taxon>Streptophyta</taxon>
        <taxon>Embryophyta</taxon>
        <taxon>Tracheophyta</taxon>
        <taxon>Spermatophyta</taxon>
        <taxon>Magnoliopsida</taxon>
        <taxon>eudicotyledons</taxon>
        <taxon>Gunneridae</taxon>
        <taxon>Pentapetalae</taxon>
        <taxon>rosids</taxon>
        <taxon>fabids</taxon>
        <taxon>Fabales</taxon>
        <taxon>Fabaceae</taxon>
        <taxon>Papilionoideae</taxon>
        <taxon>50 kb inversion clade</taxon>
        <taxon>NPAAA clade</taxon>
        <taxon>Hologalegina</taxon>
        <taxon>IRL clade</taxon>
        <taxon>Trifolieae</taxon>
        <taxon>Trifolium</taxon>
    </lineage>
</organism>
<evidence type="ECO:0000313" key="3">
    <source>
        <dbReference type="EMBL" id="MCI25685.1"/>
    </source>
</evidence>
<dbReference type="GO" id="GO:0003676">
    <property type="term" value="F:nucleic acid binding"/>
    <property type="evidence" value="ECO:0007669"/>
    <property type="project" value="InterPro"/>
</dbReference>
<dbReference type="CDD" id="cd06222">
    <property type="entry name" value="RNase_H_like"/>
    <property type="match status" value="1"/>
</dbReference>
<feature type="domain" description="RNase H type-1" evidence="2">
    <location>
        <begin position="87"/>
        <end position="155"/>
    </location>
</feature>
<evidence type="ECO:0000259" key="2">
    <source>
        <dbReference type="Pfam" id="PF13456"/>
    </source>
</evidence>
<feature type="non-terminal residue" evidence="3">
    <location>
        <position position="157"/>
    </location>
</feature>
<evidence type="ECO:0000313" key="4">
    <source>
        <dbReference type="Proteomes" id="UP000265520"/>
    </source>
</evidence>
<comment type="caution">
    <text evidence="3">The sequence shown here is derived from an EMBL/GenBank/DDBJ whole genome shotgun (WGS) entry which is preliminary data.</text>
</comment>
<feature type="region of interest" description="Disordered" evidence="1">
    <location>
        <begin position="40"/>
        <end position="66"/>
    </location>
</feature>
<proteinExistence type="predicted"/>
<dbReference type="PANTHER" id="PTHR47074">
    <property type="entry name" value="BNAC02G40300D PROTEIN"/>
    <property type="match status" value="1"/>
</dbReference>
<dbReference type="Pfam" id="PF13456">
    <property type="entry name" value="RVT_3"/>
    <property type="match status" value="1"/>
</dbReference>
<dbReference type="InterPro" id="IPR002156">
    <property type="entry name" value="RNaseH_domain"/>
</dbReference>
<keyword evidence="4" id="KW-1185">Reference proteome</keyword>
<sequence>MVFNFQNIVEDKVINNAAISLQEYKKANVDELITNCTNSKRASKRNTQNQHNYNDNRRQQNTTTTTRWKKPNAGIIKINCDANLACEGRWGFGAVCRDSDGELVAAATWEILGCSDPALAEACALNSAVILARDCCFRDVEFESDNSSIIALVKEGN</sequence>
<feature type="compositionally biased region" description="Polar residues" evidence="1">
    <location>
        <begin position="40"/>
        <end position="53"/>
    </location>
</feature>
<dbReference type="PANTHER" id="PTHR47074:SF11">
    <property type="entry name" value="REVERSE TRANSCRIPTASE-LIKE PROTEIN"/>
    <property type="match status" value="1"/>
</dbReference>
<evidence type="ECO:0000256" key="1">
    <source>
        <dbReference type="SAM" id="MobiDB-lite"/>
    </source>
</evidence>
<reference evidence="3 4" key="1">
    <citation type="journal article" date="2018" name="Front. Plant Sci.">
        <title>Red Clover (Trifolium pratense) and Zigzag Clover (T. medium) - A Picture of Genomic Similarities and Differences.</title>
        <authorList>
            <person name="Dluhosova J."/>
            <person name="Istvanek J."/>
            <person name="Nedelnik J."/>
            <person name="Repkova J."/>
        </authorList>
    </citation>
    <scope>NUCLEOTIDE SEQUENCE [LARGE SCALE GENOMIC DNA]</scope>
    <source>
        <strain evidence="4">cv. 10/8</strain>
        <tissue evidence="3">Leaf</tissue>
    </source>
</reference>
<dbReference type="InterPro" id="IPR044730">
    <property type="entry name" value="RNase_H-like_dom_plant"/>
</dbReference>
<protein>
    <recommendedName>
        <fullName evidence="2">RNase H type-1 domain-containing protein</fullName>
    </recommendedName>
</protein>
<accession>A0A392QQX3</accession>
<dbReference type="EMBL" id="LXQA010148651">
    <property type="protein sequence ID" value="MCI25685.1"/>
    <property type="molecule type" value="Genomic_DNA"/>
</dbReference>
<dbReference type="GO" id="GO:0004523">
    <property type="term" value="F:RNA-DNA hybrid ribonuclease activity"/>
    <property type="evidence" value="ECO:0007669"/>
    <property type="project" value="InterPro"/>
</dbReference>
<dbReference type="AlphaFoldDB" id="A0A392QQX3"/>
<dbReference type="InterPro" id="IPR052929">
    <property type="entry name" value="RNase_H-like_EbsB-rel"/>
</dbReference>